<evidence type="ECO:0000259" key="1">
    <source>
        <dbReference type="Pfam" id="PF03017"/>
    </source>
</evidence>
<keyword evidence="3" id="KW-1185">Reference proteome</keyword>
<evidence type="ECO:0000313" key="3">
    <source>
        <dbReference type="Proteomes" id="UP000652761"/>
    </source>
</evidence>
<dbReference type="Proteomes" id="UP000652761">
    <property type="component" value="Unassembled WGS sequence"/>
</dbReference>
<dbReference type="InterPro" id="IPR004264">
    <property type="entry name" value="Transposase_23"/>
</dbReference>
<dbReference type="AlphaFoldDB" id="A0A843UEU5"/>
<dbReference type="OrthoDB" id="1534336at2759"/>
<protein>
    <recommendedName>
        <fullName evidence="1">Transposase Tnp1/En/Spm-like domain-containing protein</fullName>
    </recommendedName>
</protein>
<evidence type="ECO:0000313" key="2">
    <source>
        <dbReference type="EMBL" id="MQL80464.1"/>
    </source>
</evidence>
<name>A0A843UEU5_COLES</name>
<sequence>LSDLSLSLSLSRWVSPPQATFGGVGVAAPLLPPLFCVVEEVVTVVIIAAAALCCRAAAVSIASPPPCAAAPLLSPSRRRRSHEAVRGQCVKGRLSRLRYFAMTGKKVKLLDLENEQVAEGIVMSMDPAKIVMGRPIGTVYCEVSIHYANKLDAPLFVKDDHRFRIKDAIGSHILWFRDYVLVDEVKRTLFSG</sequence>
<comment type="caution">
    <text evidence="2">The sequence shown here is derived from an EMBL/GenBank/DDBJ whole genome shotgun (WGS) entry which is preliminary data.</text>
</comment>
<organism evidence="2 3">
    <name type="scientific">Colocasia esculenta</name>
    <name type="common">Wild taro</name>
    <name type="synonym">Arum esculentum</name>
    <dbReference type="NCBI Taxonomy" id="4460"/>
    <lineage>
        <taxon>Eukaryota</taxon>
        <taxon>Viridiplantae</taxon>
        <taxon>Streptophyta</taxon>
        <taxon>Embryophyta</taxon>
        <taxon>Tracheophyta</taxon>
        <taxon>Spermatophyta</taxon>
        <taxon>Magnoliopsida</taxon>
        <taxon>Liliopsida</taxon>
        <taxon>Araceae</taxon>
        <taxon>Aroideae</taxon>
        <taxon>Colocasieae</taxon>
        <taxon>Colocasia</taxon>
    </lineage>
</organism>
<dbReference type="EMBL" id="NMUH01000508">
    <property type="protein sequence ID" value="MQL80464.1"/>
    <property type="molecule type" value="Genomic_DNA"/>
</dbReference>
<feature type="domain" description="Transposase Tnp1/En/Spm-like" evidence="1">
    <location>
        <begin position="115"/>
        <end position="167"/>
    </location>
</feature>
<proteinExistence type="predicted"/>
<accession>A0A843UEU5</accession>
<dbReference type="Pfam" id="PF03017">
    <property type="entry name" value="Transposase_23"/>
    <property type="match status" value="1"/>
</dbReference>
<feature type="non-terminal residue" evidence="2">
    <location>
        <position position="1"/>
    </location>
</feature>
<reference evidence="2" key="1">
    <citation type="submission" date="2017-07" db="EMBL/GenBank/DDBJ databases">
        <title>Taro Niue Genome Assembly and Annotation.</title>
        <authorList>
            <person name="Atibalentja N."/>
            <person name="Keating K."/>
            <person name="Fields C.J."/>
        </authorList>
    </citation>
    <scope>NUCLEOTIDE SEQUENCE</scope>
    <source>
        <strain evidence="2">Niue_2</strain>
        <tissue evidence="2">Leaf</tissue>
    </source>
</reference>
<gene>
    <name evidence="2" type="ORF">Taro_012914</name>
</gene>